<dbReference type="AlphaFoldDB" id="A0A8S1QJ47"/>
<dbReference type="EMBL" id="CAJJDM010000169">
    <property type="protein sequence ID" value="CAD8115071.1"/>
    <property type="molecule type" value="Genomic_DNA"/>
</dbReference>
<evidence type="ECO:0008006" key="3">
    <source>
        <dbReference type="Google" id="ProtNLM"/>
    </source>
</evidence>
<dbReference type="OMA" id="HVPERFC"/>
<organism evidence="1 2">
    <name type="scientific">Paramecium primaurelia</name>
    <dbReference type="NCBI Taxonomy" id="5886"/>
    <lineage>
        <taxon>Eukaryota</taxon>
        <taxon>Sar</taxon>
        <taxon>Alveolata</taxon>
        <taxon>Ciliophora</taxon>
        <taxon>Intramacronucleata</taxon>
        <taxon>Oligohymenophorea</taxon>
        <taxon>Peniculida</taxon>
        <taxon>Parameciidae</taxon>
        <taxon>Paramecium</taxon>
    </lineage>
</organism>
<comment type="caution">
    <text evidence="1">The sequence shown here is derived from an EMBL/GenBank/DDBJ whole genome shotgun (WGS) entry which is preliminary data.</text>
</comment>
<proteinExistence type="predicted"/>
<name>A0A8S1QJ47_PARPR</name>
<accession>A0A8S1QJ47</accession>
<reference evidence="1" key="1">
    <citation type="submission" date="2021-01" db="EMBL/GenBank/DDBJ databases">
        <authorList>
            <consortium name="Genoscope - CEA"/>
            <person name="William W."/>
        </authorList>
    </citation>
    <scope>NUCLEOTIDE SEQUENCE</scope>
</reference>
<keyword evidence="2" id="KW-1185">Reference proteome</keyword>
<evidence type="ECO:0000313" key="1">
    <source>
        <dbReference type="EMBL" id="CAD8115071.1"/>
    </source>
</evidence>
<gene>
    <name evidence="1" type="ORF">PPRIM_AZ9-3.1.T1620094</name>
</gene>
<dbReference type="Proteomes" id="UP000688137">
    <property type="component" value="Unassembled WGS sequence"/>
</dbReference>
<evidence type="ECO:0000313" key="2">
    <source>
        <dbReference type="Proteomes" id="UP000688137"/>
    </source>
</evidence>
<protein>
    <recommendedName>
        <fullName evidence="3">Phospholipid scramblase</fullName>
    </recommendedName>
</protein>
<sequence length="265" mass="30774">MYVPLNVSNDMSQPNFYQMNDYKQISNQPSSLHIIKSLTGIQMQEQYNSSTFNQGSQNSRILNLYATNFCGQLISQIPLFQCVSNPQSSTISSGQLKSLLLFVQKIEQPNSQQMPNSLNQNGLFLRLERKWQFSFLCFNRPRLNVFYVEKGQNKLLGYVEVPYTFITKSCYIFDGNNNFKYKITKRLLGQSKTYSPFPESNRYDLDYFDTKDSQDQVISQMRKQPKSEYYFDQQANFTIVFPEISSAEGKVLILAAALIFECMYI</sequence>